<evidence type="ECO:0000259" key="4">
    <source>
        <dbReference type="PROSITE" id="PS01124"/>
    </source>
</evidence>
<dbReference type="InterPro" id="IPR009057">
    <property type="entry name" value="Homeodomain-like_sf"/>
</dbReference>
<dbReference type="PROSITE" id="PS01124">
    <property type="entry name" value="HTH_ARAC_FAMILY_2"/>
    <property type="match status" value="1"/>
</dbReference>
<accession>A0ABS1CSL9</accession>
<dbReference type="RefSeq" id="WP_133218587.1">
    <property type="nucleotide sequence ID" value="NZ_NRSG01000018.1"/>
</dbReference>
<keyword evidence="2" id="KW-0238">DNA-binding</keyword>
<evidence type="ECO:0000256" key="1">
    <source>
        <dbReference type="ARBA" id="ARBA00023015"/>
    </source>
</evidence>
<dbReference type="Pfam" id="PF12833">
    <property type="entry name" value="HTH_18"/>
    <property type="match status" value="1"/>
</dbReference>
<protein>
    <recommendedName>
        <fullName evidence="4">HTH araC/xylS-type domain-containing protein</fullName>
    </recommendedName>
</protein>
<dbReference type="InterPro" id="IPR020449">
    <property type="entry name" value="Tscrpt_reg_AraC-type_HTH"/>
</dbReference>
<keyword evidence="1" id="KW-0805">Transcription regulation</keyword>
<keyword evidence="6" id="KW-1185">Reference proteome</keyword>
<dbReference type="PRINTS" id="PR00032">
    <property type="entry name" value="HTHARAC"/>
</dbReference>
<dbReference type="PANTHER" id="PTHR46796">
    <property type="entry name" value="HTH-TYPE TRANSCRIPTIONAL ACTIVATOR RHAS-RELATED"/>
    <property type="match status" value="1"/>
</dbReference>
<organism evidence="5 6">
    <name type="scientific">Paracraurococcus ruber</name>
    <dbReference type="NCBI Taxonomy" id="77675"/>
    <lineage>
        <taxon>Bacteria</taxon>
        <taxon>Pseudomonadati</taxon>
        <taxon>Pseudomonadota</taxon>
        <taxon>Alphaproteobacteria</taxon>
        <taxon>Acetobacterales</taxon>
        <taxon>Roseomonadaceae</taxon>
        <taxon>Paracraurococcus</taxon>
    </lineage>
</organism>
<dbReference type="Gene3D" id="1.10.10.60">
    <property type="entry name" value="Homeodomain-like"/>
    <property type="match status" value="1"/>
</dbReference>
<evidence type="ECO:0000256" key="2">
    <source>
        <dbReference type="ARBA" id="ARBA00023125"/>
    </source>
</evidence>
<dbReference type="SUPFAM" id="SSF46689">
    <property type="entry name" value="Homeodomain-like"/>
    <property type="match status" value="2"/>
</dbReference>
<feature type="domain" description="HTH araC/xylS-type" evidence="4">
    <location>
        <begin position="200"/>
        <end position="298"/>
    </location>
</feature>
<dbReference type="Proteomes" id="UP000697995">
    <property type="component" value="Unassembled WGS sequence"/>
</dbReference>
<dbReference type="InterPro" id="IPR018062">
    <property type="entry name" value="HTH_AraC-typ_CS"/>
</dbReference>
<dbReference type="EMBL" id="NRSG01000018">
    <property type="protein sequence ID" value="MBK1657461.1"/>
    <property type="molecule type" value="Genomic_DNA"/>
</dbReference>
<evidence type="ECO:0000256" key="3">
    <source>
        <dbReference type="ARBA" id="ARBA00023163"/>
    </source>
</evidence>
<dbReference type="PANTHER" id="PTHR46796:SF14">
    <property type="entry name" value="TRANSCRIPTIONAL REGULATORY PROTEIN"/>
    <property type="match status" value="1"/>
</dbReference>
<name>A0ABS1CSL9_9PROT</name>
<dbReference type="PROSITE" id="PS00041">
    <property type="entry name" value="HTH_ARAC_FAMILY_1"/>
    <property type="match status" value="1"/>
</dbReference>
<dbReference type="SMART" id="SM00342">
    <property type="entry name" value="HTH_ARAC"/>
    <property type="match status" value="1"/>
</dbReference>
<dbReference type="InterPro" id="IPR018060">
    <property type="entry name" value="HTH_AraC"/>
</dbReference>
<sequence>MGERALGPIVYRTPTGAGWTRAPSHRTLLHVPDGPILRLQDTPPQAPGDYAAIRPPTYVHTLVLALEMKGRPFVVELAGRAVPVRGVANEFSLLPASSDSVWRNLPGDELTLLLNMPAGWLRQLAEWHDVPRPEAEPEPQVGATWPAMTALADMMRQARRDGMATPGFVEHWSVMAALNLLRFPLRRPARSAGLPRVVLQRVLDHIEANLAGDVGLVTLAGVAGLSAFHFARGFRTAMGVPPHAYVLQRRVARGKALLADRSLDLATIALMVGFAHQSHFTNAFRRSVGIPPGSWRRAQG</sequence>
<evidence type="ECO:0000313" key="6">
    <source>
        <dbReference type="Proteomes" id="UP000697995"/>
    </source>
</evidence>
<reference evidence="5 6" key="1">
    <citation type="journal article" date="2020" name="Microorganisms">
        <title>Osmotic Adaptation and Compatible Solute Biosynthesis of Phototrophic Bacteria as Revealed from Genome Analyses.</title>
        <authorList>
            <person name="Imhoff J.F."/>
            <person name="Rahn T."/>
            <person name="Kunzel S."/>
            <person name="Keller A."/>
            <person name="Neulinger S.C."/>
        </authorList>
    </citation>
    <scope>NUCLEOTIDE SEQUENCE [LARGE SCALE GENOMIC DNA]</scope>
    <source>
        <strain evidence="5 6">DSM 15382</strain>
    </source>
</reference>
<dbReference type="InterPro" id="IPR050204">
    <property type="entry name" value="AraC_XylS_family_regulators"/>
</dbReference>
<gene>
    <name evidence="5" type="ORF">CKO45_04355</name>
</gene>
<comment type="caution">
    <text evidence="5">The sequence shown here is derived from an EMBL/GenBank/DDBJ whole genome shotgun (WGS) entry which is preliminary data.</text>
</comment>
<evidence type="ECO:0000313" key="5">
    <source>
        <dbReference type="EMBL" id="MBK1657461.1"/>
    </source>
</evidence>
<keyword evidence="3" id="KW-0804">Transcription</keyword>
<proteinExistence type="predicted"/>